<name>A0ACC2GR12_DALPE</name>
<protein>
    <submittedName>
        <fullName evidence="1">Uncharacterized protein</fullName>
    </submittedName>
</protein>
<accession>A0ACC2GR12</accession>
<dbReference type="Proteomes" id="UP001157502">
    <property type="component" value="Chromosome 10"/>
</dbReference>
<evidence type="ECO:0000313" key="1">
    <source>
        <dbReference type="EMBL" id="KAJ8006099.1"/>
    </source>
</evidence>
<reference evidence="1" key="1">
    <citation type="submission" date="2021-05" db="EMBL/GenBank/DDBJ databases">
        <authorList>
            <person name="Pan Q."/>
            <person name="Jouanno E."/>
            <person name="Zahm M."/>
            <person name="Klopp C."/>
            <person name="Cabau C."/>
            <person name="Louis A."/>
            <person name="Berthelot C."/>
            <person name="Parey E."/>
            <person name="Roest Crollius H."/>
            <person name="Montfort J."/>
            <person name="Robinson-Rechavi M."/>
            <person name="Bouchez O."/>
            <person name="Lampietro C."/>
            <person name="Lopez Roques C."/>
            <person name="Donnadieu C."/>
            <person name="Postlethwait J."/>
            <person name="Bobe J."/>
            <person name="Dillon D."/>
            <person name="Chandos A."/>
            <person name="von Hippel F."/>
            <person name="Guiguen Y."/>
        </authorList>
    </citation>
    <scope>NUCLEOTIDE SEQUENCE</scope>
    <source>
        <strain evidence="1">YG-Jan2019</strain>
    </source>
</reference>
<sequence>MTISLTGGRVDCELLEHAGPSFQSTHESLCRDAPEINGFPVPGRTTPLCGSLEGQPGQDRRPPHWGGDRKTWHPLLSGGAVTGPKVGLGQATSLWAHCGWADAGTPAGSLSGRKSTTK</sequence>
<gene>
    <name evidence="1" type="ORF">DPEC_G00124740</name>
</gene>
<keyword evidence="2" id="KW-1185">Reference proteome</keyword>
<evidence type="ECO:0000313" key="2">
    <source>
        <dbReference type="Proteomes" id="UP001157502"/>
    </source>
</evidence>
<dbReference type="EMBL" id="CM055737">
    <property type="protein sequence ID" value="KAJ8006099.1"/>
    <property type="molecule type" value="Genomic_DNA"/>
</dbReference>
<proteinExistence type="predicted"/>
<organism evidence="1 2">
    <name type="scientific">Dallia pectoralis</name>
    <name type="common">Alaska blackfish</name>
    <dbReference type="NCBI Taxonomy" id="75939"/>
    <lineage>
        <taxon>Eukaryota</taxon>
        <taxon>Metazoa</taxon>
        <taxon>Chordata</taxon>
        <taxon>Craniata</taxon>
        <taxon>Vertebrata</taxon>
        <taxon>Euteleostomi</taxon>
        <taxon>Actinopterygii</taxon>
        <taxon>Neopterygii</taxon>
        <taxon>Teleostei</taxon>
        <taxon>Protacanthopterygii</taxon>
        <taxon>Esociformes</taxon>
        <taxon>Umbridae</taxon>
        <taxon>Dallia</taxon>
    </lineage>
</organism>
<comment type="caution">
    <text evidence="1">The sequence shown here is derived from an EMBL/GenBank/DDBJ whole genome shotgun (WGS) entry which is preliminary data.</text>
</comment>